<sequence length="544" mass="61609">MFQFQQVAVSDDAQSGTEDVIVEVNSGRVQGRRIYSQEINKNFYAFQGIPYAQPPVGDLRFEAPLPAEKWDGVLAVQEDERKCVQEFTGEGSEDCLYINVFTPEINSTAALPVMVWIYGGAFREGSSKIQKFSPDYFIGENVIVVTFNYRLGVFGFLSTEDMASPGNYALKDQILALEWVRDNIDYFGGNPNSVTVFGQSAGAASVSYLLQTPLAKNLFHRAIMQSGTSLNLWALTRNPRTTAFAIGRAFDIDTSNSSILVQALKRIETRTLQAVSVSREITETVSKNPRDGLVFGPSTEPFFSGAVVRKKSHQKLNYGNFNAVPCMVGFTSQEGLPITSMSNFVKPYFFTYDLFSTRLVPIDMNAESFWKIPVALLIKQRYFGFMPVGLSNDWVIQFVTDDQFVRPIHEYVSLVSKYIPVYFYRFSYEGKLGEENRNNRGVGHGEELSYLWKQENNVVNPPDSDLKTRQRLIKLWTNFAKTSNPTPEHDELLQDVTWPTSTFKNIVYLDIGHNLTVSSDMSKYNIQFWKNLYNTNGVPPYDTY</sequence>
<evidence type="ECO:0000313" key="9">
    <source>
        <dbReference type="Proteomes" id="UP001159042"/>
    </source>
</evidence>
<evidence type="ECO:0000259" key="7">
    <source>
        <dbReference type="Pfam" id="PF00135"/>
    </source>
</evidence>
<gene>
    <name evidence="8" type="ORF">NQ315_006987</name>
</gene>
<keyword evidence="3 6" id="KW-0378">Hydrolase</keyword>
<evidence type="ECO:0000256" key="6">
    <source>
        <dbReference type="RuleBase" id="RU361235"/>
    </source>
</evidence>
<protein>
    <recommendedName>
        <fullName evidence="6">Carboxylic ester hydrolase</fullName>
        <ecNumber evidence="6">3.1.1.-</ecNumber>
    </recommendedName>
</protein>
<dbReference type="PANTHER" id="PTHR43142:SF1">
    <property type="entry name" value="CARBOXYLIC ESTER HYDROLASE"/>
    <property type="match status" value="1"/>
</dbReference>
<accession>A0AAV8WCA4</accession>
<organism evidence="8 9">
    <name type="scientific">Exocentrus adspersus</name>
    <dbReference type="NCBI Taxonomy" id="1586481"/>
    <lineage>
        <taxon>Eukaryota</taxon>
        <taxon>Metazoa</taxon>
        <taxon>Ecdysozoa</taxon>
        <taxon>Arthropoda</taxon>
        <taxon>Hexapoda</taxon>
        <taxon>Insecta</taxon>
        <taxon>Pterygota</taxon>
        <taxon>Neoptera</taxon>
        <taxon>Endopterygota</taxon>
        <taxon>Coleoptera</taxon>
        <taxon>Polyphaga</taxon>
        <taxon>Cucujiformia</taxon>
        <taxon>Chrysomeloidea</taxon>
        <taxon>Cerambycidae</taxon>
        <taxon>Lamiinae</taxon>
        <taxon>Acanthocinini</taxon>
        <taxon>Exocentrus</taxon>
    </lineage>
</organism>
<keyword evidence="5" id="KW-0325">Glycoprotein</keyword>
<dbReference type="PROSITE" id="PS00122">
    <property type="entry name" value="CARBOXYLESTERASE_B_1"/>
    <property type="match status" value="1"/>
</dbReference>
<keyword evidence="9" id="KW-1185">Reference proteome</keyword>
<comment type="caution">
    <text evidence="8">The sequence shown here is derived from an EMBL/GenBank/DDBJ whole genome shotgun (WGS) entry which is preliminary data.</text>
</comment>
<dbReference type="Proteomes" id="UP001159042">
    <property type="component" value="Unassembled WGS sequence"/>
</dbReference>
<keyword evidence="2" id="KW-0719">Serine esterase</keyword>
<evidence type="ECO:0000256" key="1">
    <source>
        <dbReference type="ARBA" id="ARBA00005964"/>
    </source>
</evidence>
<dbReference type="SUPFAM" id="SSF53474">
    <property type="entry name" value="alpha/beta-Hydrolases"/>
    <property type="match status" value="1"/>
</dbReference>
<dbReference type="AlphaFoldDB" id="A0AAV8WCA4"/>
<evidence type="ECO:0000256" key="4">
    <source>
        <dbReference type="ARBA" id="ARBA00023157"/>
    </source>
</evidence>
<evidence type="ECO:0000256" key="2">
    <source>
        <dbReference type="ARBA" id="ARBA00022487"/>
    </source>
</evidence>
<evidence type="ECO:0000256" key="5">
    <source>
        <dbReference type="ARBA" id="ARBA00023180"/>
    </source>
</evidence>
<dbReference type="InterPro" id="IPR002018">
    <property type="entry name" value="CarbesteraseB"/>
</dbReference>
<evidence type="ECO:0000313" key="8">
    <source>
        <dbReference type="EMBL" id="KAJ8924196.1"/>
    </source>
</evidence>
<dbReference type="PANTHER" id="PTHR43142">
    <property type="entry name" value="CARBOXYLIC ESTER HYDROLASE"/>
    <property type="match status" value="1"/>
</dbReference>
<reference evidence="8 9" key="1">
    <citation type="journal article" date="2023" name="Insect Mol. Biol.">
        <title>Genome sequencing provides insights into the evolution of gene families encoding plant cell wall-degrading enzymes in longhorned beetles.</title>
        <authorList>
            <person name="Shin N.R."/>
            <person name="Okamura Y."/>
            <person name="Kirsch R."/>
            <person name="Pauchet Y."/>
        </authorList>
    </citation>
    <scope>NUCLEOTIDE SEQUENCE [LARGE SCALE GENOMIC DNA]</scope>
    <source>
        <strain evidence="8">EAD_L_NR</strain>
    </source>
</reference>
<dbReference type="EMBL" id="JANEYG010000003">
    <property type="protein sequence ID" value="KAJ8924196.1"/>
    <property type="molecule type" value="Genomic_DNA"/>
</dbReference>
<dbReference type="EC" id="3.1.1.-" evidence="6"/>
<dbReference type="InterPro" id="IPR019826">
    <property type="entry name" value="Carboxylesterase_B_AS"/>
</dbReference>
<name>A0AAV8WCA4_9CUCU</name>
<keyword evidence="4" id="KW-1015">Disulfide bond</keyword>
<dbReference type="GO" id="GO:0052689">
    <property type="term" value="F:carboxylic ester hydrolase activity"/>
    <property type="evidence" value="ECO:0007669"/>
    <property type="project" value="UniProtKB-KW"/>
</dbReference>
<feature type="domain" description="Carboxylesterase type B" evidence="7">
    <location>
        <begin position="19"/>
        <end position="529"/>
    </location>
</feature>
<comment type="similarity">
    <text evidence="1 6">Belongs to the type-B carboxylesterase/lipase family.</text>
</comment>
<proteinExistence type="inferred from homology"/>
<dbReference type="InterPro" id="IPR029058">
    <property type="entry name" value="AB_hydrolase_fold"/>
</dbReference>
<evidence type="ECO:0000256" key="3">
    <source>
        <dbReference type="ARBA" id="ARBA00022801"/>
    </source>
</evidence>
<dbReference type="InterPro" id="IPR019819">
    <property type="entry name" value="Carboxylesterase_B_CS"/>
</dbReference>
<dbReference type="Pfam" id="PF00135">
    <property type="entry name" value="COesterase"/>
    <property type="match status" value="1"/>
</dbReference>
<dbReference type="PROSITE" id="PS00941">
    <property type="entry name" value="CARBOXYLESTERASE_B_2"/>
    <property type="match status" value="1"/>
</dbReference>
<dbReference type="Gene3D" id="3.40.50.1820">
    <property type="entry name" value="alpha/beta hydrolase"/>
    <property type="match status" value="1"/>
</dbReference>